<dbReference type="NCBIfam" id="TIGR00073">
    <property type="entry name" value="hypB"/>
    <property type="match status" value="1"/>
</dbReference>
<dbReference type="InterPro" id="IPR027417">
    <property type="entry name" value="P-loop_NTPase"/>
</dbReference>
<dbReference type="InterPro" id="IPR004392">
    <property type="entry name" value="Hyd_mat_HypB"/>
</dbReference>
<feature type="domain" description="CobW/HypB/UreG nucleotide-binding" evidence="8">
    <location>
        <begin position="34"/>
        <end position="193"/>
    </location>
</feature>
<evidence type="ECO:0000313" key="9">
    <source>
        <dbReference type="EMBL" id="BBB90782.1"/>
    </source>
</evidence>
<dbReference type="PANTHER" id="PTHR30134">
    <property type="entry name" value="HYDROGENASE PROTEIN ASSEMBLY PROTEIN, NICKEL CHAPERONE"/>
    <property type="match status" value="1"/>
</dbReference>
<keyword evidence="6" id="KW-0862">Zinc</keyword>
<dbReference type="GO" id="GO:0003924">
    <property type="term" value="F:GTPase activity"/>
    <property type="evidence" value="ECO:0007669"/>
    <property type="project" value="InterPro"/>
</dbReference>
<keyword evidence="3" id="KW-0479">Metal-binding</keyword>
<dbReference type="PIRSF" id="PIRSF005624">
    <property type="entry name" value="Ni-bind_GTPase"/>
    <property type="match status" value="1"/>
</dbReference>
<dbReference type="CDD" id="cd05390">
    <property type="entry name" value="HypB"/>
    <property type="match status" value="1"/>
</dbReference>
<dbReference type="RefSeq" id="WP_126307705.1">
    <property type="nucleotide sequence ID" value="NZ_AP018449.1"/>
</dbReference>
<dbReference type="AlphaFoldDB" id="A0A348AI84"/>
<dbReference type="GO" id="GO:0016151">
    <property type="term" value="F:nickel cation binding"/>
    <property type="evidence" value="ECO:0007669"/>
    <property type="project" value="InterPro"/>
</dbReference>
<dbReference type="EMBL" id="AP018449">
    <property type="protein sequence ID" value="BBB90782.1"/>
    <property type="molecule type" value="Genomic_DNA"/>
</dbReference>
<protein>
    <submittedName>
        <fullName evidence="9">Hydrogenase isoenzymes nickel incorporation protein HypB</fullName>
    </submittedName>
</protein>
<keyword evidence="10" id="KW-1185">Reference proteome</keyword>
<dbReference type="Pfam" id="PF02492">
    <property type="entry name" value="cobW"/>
    <property type="match status" value="1"/>
</dbReference>
<dbReference type="InterPro" id="IPR003495">
    <property type="entry name" value="CobW/HypB/UreG_nucleotide-bd"/>
</dbReference>
<dbReference type="PANTHER" id="PTHR30134:SF2">
    <property type="entry name" value="HYDROGENASE MATURATION FACTOR HYPB"/>
    <property type="match status" value="1"/>
</dbReference>
<dbReference type="KEGG" id="mana:MAMMFC1_01443"/>
<dbReference type="OrthoDB" id="9802035at2"/>
<organism evidence="9 10">
    <name type="scientific">Methylomusa anaerophila</name>
    <dbReference type="NCBI Taxonomy" id="1930071"/>
    <lineage>
        <taxon>Bacteria</taxon>
        <taxon>Bacillati</taxon>
        <taxon>Bacillota</taxon>
        <taxon>Negativicutes</taxon>
        <taxon>Selenomonadales</taxon>
        <taxon>Sporomusaceae</taxon>
        <taxon>Methylomusa</taxon>
    </lineage>
</organism>
<keyword evidence="4" id="KW-0547">Nucleotide-binding</keyword>
<dbReference type="GO" id="GO:0051604">
    <property type="term" value="P:protein maturation"/>
    <property type="evidence" value="ECO:0007669"/>
    <property type="project" value="InterPro"/>
</dbReference>
<dbReference type="Proteomes" id="UP000276437">
    <property type="component" value="Chromosome"/>
</dbReference>
<accession>A0A348AI84</accession>
<dbReference type="GO" id="GO:0005525">
    <property type="term" value="F:GTP binding"/>
    <property type="evidence" value="ECO:0007669"/>
    <property type="project" value="UniProtKB-KW"/>
</dbReference>
<keyword evidence="7" id="KW-0342">GTP-binding</keyword>
<name>A0A348AI84_9FIRM</name>
<evidence type="ECO:0000256" key="6">
    <source>
        <dbReference type="ARBA" id="ARBA00022833"/>
    </source>
</evidence>
<evidence type="ECO:0000256" key="3">
    <source>
        <dbReference type="ARBA" id="ARBA00022723"/>
    </source>
</evidence>
<sequence length="234" mass="25706">MKKQITVKANILDKNDTIAEALNTSLTNQGVFALNLMGSPGSGKTSLLELTIEKLQDELRLAVIEGDLYTAKDADRIAKYGIPVIQINTAGGCHLDANMVNRAIADLELPNLDIIIVENVGNLVCPAEFKVGEHVKAVVLSVTEGDDKPQKYPLVFQNSQVAILNKVDLLPYTSFNMSAAVDDIANINPELRLITASCRTGEGIDDWCDWLKERLKVLRDRRKQELGGQNVYSD</sequence>
<evidence type="ECO:0000256" key="4">
    <source>
        <dbReference type="ARBA" id="ARBA00022741"/>
    </source>
</evidence>
<dbReference type="SUPFAM" id="SSF52540">
    <property type="entry name" value="P-loop containing nucleoside triphosphate hydrolases"/>
    <property type="match status" value="1"/>
</dbReference>
<evidence type="ECO:0000256" key="7">
    <source>
        <dbReference type="ARBA" id="ARBA00023134"/>
    </source>
</evidence>
<keyword evidence="2" id="KW-0533">Nickel</keyword>
<comment type="similarity">
    <text evidence="1">Belongs to the SIMIBI class G3E GTPase family. HypB/HupM subfamily.</text>
</comment>
<reference evidence="9 10" key="1">
    <citation type="journal article" date="2018" name="Int. J. Syst. Evol. Microbiol.">
        <title>Methylomusa anaerophila gen. nov., sp. nov., an anaerobic methanol-utilizing bacterium isolated from a microbial fuel cell.</title>
        <authorList>
            <person name="Amano N."/>
            <person name="Yamamuro A."/>
            <person name="Miyahara M."/>
            <person name="Kouzuma A."/>
            <person name="Abe T."/>
            <person name="Watanabe K."/>
        </authorList>
    </citation>
    <scope>NUCLEOTIDE SEQUENCE [LARGE SCALE GENOMIC DNA]</scope>
    <source>
        <strain evidence="9 10">MMFC1</strain>
    </source>
</reference>
<dbReference type="GO" id="GO:0008270">
    <property type="term" value="F:zinc ion binding"/>
    <property type="evidence" value="ECO:0007669"/>
    <property type="project" value="TreeGrafter"/>
</dbReference>
<dbReference type="Gene3D" id="3.40.50.300">
    <property type="entry name" value="P-loop containing nucleotide triphosphate hydrolases"/>
    <property type="match status" value="1"/>
</dbReference>
<evidence type="ECO:0000256" key="5">
    <source>
        <dbReference type="ARBA" id="ARBA00022801"/>
    </source>
</evidence>
<proteinExistence type="inferred from homology"/>
<evidence type="ECO:0000256" key="2">
    <source>
        <dbReference type="ARBA" id="ARBA00022596"/>
    </source>
</evidence>
<evidence type="ECO:0000259" key="8">
    <source>
        <dbReference type="Pfam" id="PF02492"/>
    </source>
</evidence>
<gene>
    <name evidence="9" type="primary">hypB_1</name>
    <name evidence="9" type="ORF">MAMMFC1_01443</name>
</gene>
<evidence type="ECO:0000256" key="1">
    <source>
        <dbReference type="ARBA" id="ARBA00006211"/>
    </source>
</evidence>
<evidence type="ECO:0000313" key="10">
    <source>
        <dbReference type="Proteomes" id="UP000276437"/>
    </source>
</evidence>
<keyword evidence="5" id="KW-0378">Hydrolase</keyword>